<evidence type="ECO:0000313" key="1">
    <source>
        <dbReference type="EMBL" id="EEF33613.1"/>
    </source>
</evidence>
<evidence type="ECO:0000313" key="2">
    <source>
        <dbReference type="Proteomes" id="UP000008311"/>
    </source>
</evidence>
<dbReference type="Proteomes" id="UP000008311">
    <property type="component" value="Unassembled WGS sequence"/>
</dbReference>
<accession>B9SS22</accession>
<gene>
    <name evidence="1" type="ORF">RCOM_0520160</name>
</gene>
<dbReference type="AlphaFoldDB" id="B9SS22"/>
<organism evidence="1 2">
    <name type="scientific">Ricinus communis</name>
    <name type="common">Castor bean</name>
    <dbReference type="NCBI Taxonomy" id="3988"/>
    <lineage>
        <taxon>Eukaryota</taxon>
        <taxon>Viridiplantae</taxon>
        <taxon>Streptophyta</taxon>
        <taxon>Embryophyta</taxon>
        <taxon>Tracheophyta</taxon>
        <taxon>Spermatophyta</taxon>
        <taxon>Magnoliopsida</taxon>
        <taxon>eudicotyledons</taxon>
        <taxon>Gunneridae</taxon>
        <taxon>Pentapetalae</taxon>
        <taxon>rosids</taxon>
        <taxon>fabids</taxon>
        <taxon>Malpighiales</taxon>
        <taxon>Euphorbiaceae</taxon>
        <taxon>Acalyphoideae</taxon>
        <taxon>Acalypheae</taxon>
        <taxon>Ricinus</taxon>
    </lineage>
</organism>
<dbReference type="InParanoid" id="B9SS22"/>
<keyword evidence="2" id="KW-1185">Reference proteome</keyword>
<name>B9SS22_RICCO</name>
<reference evidence="2" key="1">
    <citation type="journal article" date="2010" name="Nat. Biotechnol.">
        <title>Draft genome sequence of the oilseed species Ricinus communis.</title>
        <authorList>
            <person name="Chan A.P."/>
            <person name="Crabtree J."/>
            <person name="Zhao Q."/>
            <person name="Lorenzi H."/>
            <person name="Orvis J."/>
            <person name="Puiu D."/>
            <person name="Melake-Berhan A."/>
            <person name="Jones K.M."/>
            <person name="Redman J."/>
            <person name="Chen G."/>
            <person name="Cahoon E.B."/>
            <person name="Gedil M."/>
            <person name="Stanke M."/>
            <person name="Haas B.J."/>
            <person name="Wortman J.R."/>
            <person name="Fraser-Liggett C.M."/>
            <person name="Ravel J."/>
            <person name="Rabinowicz P.D."/>
        </authorList>
    </citation>
    <scope>NUCLEOTIDE SEQUENCE [LARGE SCALE GENOMIC DNA]</scope>
    <source>
        <strain evidence="2">cv. Hale</strain>
    </source>
</reference>
<dbReference type="EMBL" id="EQ974105">
    <property type="protein sequence ID" value="EEF33613.1"/>
    <property type="molecule type" value="Genomic_DNA"/>
</dbReference>
<proteinExistence type="predicted"/>
<sequence length="51" mass="5904">MVRWWRGGEKEKDIPGEAKPRYWSHRESALACDPPLCMLIASPYKKMVATL</sequence>
<protein>
    <submittedName>
        <fullName evidence="1">Uncharacterized protein</fullName>
    </submittedName>
</protein>